<comment type="caution">
    <text evidence="1">The sequence shown here is derived from an EMBL/GenBank/DDBJ whole genome shotgun (WGS) entry which is preliminary data.</text>
</comment>
<proteinExistence type="predicted"/>
<organism evidence="1 2">
    <name type="scientific">Persea americana</name>
    <name type="common">Avocado</name>
    <dbReference type="NCBI Taxonomy" id="3435"/>
    <lineage>
        <taxon>Eukaryota</taxon>
        <taxon>Viridiplantae</taxon>
        <taxon>Streptophyta</taxon>
        <taxon>Embryophyta</taxon>
        <taxon>Tracheophyta</taxon>
        <taxon>Spermatophyta</taxon>
        <taxon>Magnoliopsida</taxon>
        <taxon>Magnoliidae</taxon>
        <taxon>Laurales</taxon>
        <taxon>Lauraceae</taxon>
        <taxon>Persea</taxon>
    </lineage>
</organism>
<gene>
    <name evidence="1" type="ORF">MRB53_035009</name>
</gene>
<accession>A0ACC2K3N1</accession>
<keyword evidence="2" id="KW-1185">Reference proteome</keyword>
<evidence type="ECO:0000313" key="2">
    <source>
        <dbReference type="Proteomes" id="UP001234297"/>
    </source>
</evidence>
<evidence type="ECO:0000313" key="1">
    <source>
        <dbReference type="EMBL" id="KAJ8615637.1"/>
    </source>
</evidence>
<name>A0ACC2K3N1_PERAE</name>
<dbReference type="Proteomes" id="UP001234297">
    <property type="component" value="Chromosome 12"/>
</dbReference>
<sequence length="276" mass="32219">MMQNQFSRSSYREYLKGLEADIQHANTLAAAIPRACGGACLQMRLSYSPLAPLFVFLMQWMDCTCSYSLPGYLKLLHVLIYKVYVDGETTISSYERKASIREFYSVIYPSLQQLEADLTELEDTKQRGRYTDMFSRKRVEERRRLPEKDSDREDECGICMEVCTKIVLPTCNHAMCISCYRDWKTRSQSCPFCRGSLKRINSRDLWVLTSNGDVVDTVTVAKENLKRFYVYIDNLPLIIPDTLFVVYYDYLCSSRQFLYSYMIGKVIKQKHTCFGW</sequence>
<reference evidence="1 2" key="1">
    <citation type="journal article" date="2022" name="Hortic Res">
        <title>A haplotype resolved chromosomal level avocado genome allows analysis of novel avocado genes.</title>
        <authorList>
            <person name="Nath O."/>
            <person name="Fletcher S.J."/>
            <person name="Hayward A."/>
            <person name="Shaw L.M."/>
            <person name="Masouleh A.K."/>
            <person name="Furtado A."/>
            <person name="Henry R.J."/>
            <person name="Mitter N."/>
        </authorList>
    </citation>
    <scope>NUCLEOTIDE SEQUENCE [LARGE SCALE GENOMIC DNA]</scope>
    <source>
        <strain evidence="2">cv. Hass</strain>
    </source>
</reference>
<dbReference type="EMBL" id="CM056820">
    <property type="protein sequence ID" value="KAJ8615637.1"/>
    <property type="molecule type" value="Genomic_DNA"/>
</dbReference>
<protein>
    <submittedName>
        <fullName evidence="1">Uncharacterized protein</fullName>
    </submittedName>
</protein>